<dbReference type="Pfam" id="PF03908">
    <property type="entry name" value="Sec20"/>
    <property type="match status" value="1"/>
</dbReference>
<dbReference type="PANTHER" id="PTHR12825">
    <property type="entry name" value="BNIP1-RELATED"/>
    <property type="match status" value="1"/>
</dbReference>
<evidence type="ECO:0000256" key="11">
    <source>
        <dbReference type="SAM" id="Phobius"/>
    </source>
</evidence>
<keyword evidence="6 11" id="KW-1133">Transmembrane helix</keyword>
<evidence type="ECO:0000256" key="3">
    <source>
        <dbReference type="ARBA" id="ARBA00022692"/>
    </source>
</evidence>
<proteinExistence type="inferred from homology"/>
<keyword evidence="5" id="KW-0931">ER-Golgi transport</keyword>
<dbReference type="RefSeq" id="XP_005706649.1">
    <property type="nucleotide sequence ID" value="XM_005706592.1"/>
</dbReference>
<keyword evidence="8 11" id="KW-0472">Membrane</keyword>
<keyword evidence="4" id="KW-0256">Endoplasmic reticulum</keyword>
<evidence type="ECO:0000256" key="5">
    <source>
        <dbReference type="ARBA" id="ARBA00022892"/>
    </source>
</evidence>
<keyword evidence="14" id="KW-1185">Reference proteome</keyword>
<dbReference type="KEGG" id="gsl:Gasu_25090"/>
<dbReference type="Gramene" id="EME30129">
    <property type="protein sequence ID" value="EME30129"/>
    <property type="gene ID" value="Gasu_25090"/>
</dbReference>
<evidence type="ECO:0000313" key="14">
    <source>
        <dbReference type="Proteomes" id="UP000030680"/>
    </source>
</evidence>
<protein>
    <recommendedName>
        <fullName evidence="12">Sec20 C-terminal domain-containing protein</fullName>
    </recommendedName>
</protein>
<dbReference type="AlphaFoldDB" id="M2Y2T5"/>
<dbReference type="GO" id="GO:0005484">
    <property type="term" value="F:SNAP receptor activity"/>
    <property type="evidence" value="ECO:0007669"/>
    <property type="project" value="InterPro"/>
</dbReference>
<evidence type="ECO:0000256" key="8">
    <source>
        <dbReference type="ARBA" id="ARBA00023136"/>
    </source>
</evidence>
<evidence type="ECO:0000256" key="2">
    <source>
        <dbReference type="ARBA" id="ARBA00022448"/>
    </source>
</evidence>
<keyword evidence="3 11" id="KW-0812">Transmembrane</keyword>
<keyword evidence="7 10" id="KW-0175">Coiled coil</keyword>
<dbReference type="PANTHER" id="PTHR12825:SF0">
    <property type="entry name" value="VESICLE TRANSPORT PROTEIN SEC20"/>
    <property type="match status" value="1"/>
</dbReference>
<keyword evidence="2" id="KW-0813">Transport</keyword>
<dbReference type="GO" id="GO:0031201">
    <property type="term" value="C:SNARE complex"/>
    <property type="evidence" value="ECO:0007669"/>
    <property type="project" value="TreeGrafter"/>
</dbReference>
<evidence type="ECO:0000256" key="10">
    <source>
        <dbReference type="SAM" id="Coils"/>
    </source>
</evidence>
<feature type="transmembrane region" description="Helical" evidence="11">
    <location>
        <begin position="236"/>
        <end position="252"/>
    </location>
</feature>
<accession>M2Y2T5</accession>
<evidence type="ECO:0000256" key="7">
    <source>
        <dbReference type="ARBA" id="ARBA00023054"/>
    </source>
</evidence>
<dbReference type="EMBL" id="KB454502">
    <property type="protein sequence ID" value="EME30129.1"/>
    <property type="molecule type" value="Genomic_DNA"/>
</dbReference>
<evidence type="ECO:0000256" key="9">
    <source>
        <dbReference type="ARBA" id="ARBA00037934"/>
    </source>
</evidence>
<evidence type="ECO:0000313" key="13">
    <source>
        <dbReference type="EMBL" id="EME30129.1"/>
    </source>
</evidence>
<dbReference type="InterPro" id="IPR056173">
    <property type="entry name" value="Sec20_C"/>
</dbReference>
<comment type="similarity">
    <text evidence="9">Belongs to the SEC20 family.</text>
</comment>
<name>M2Y2T5_GALSU</name>
<comment type="subcellular location">
    <subcellularLocation>
        <location evidence="1">Endoplasmic reticulum membrane</location>
        <topology evidence="1">Single-pass type IV membrane protein</topology>
    </subcellularLocation>
</comment>
<evidence type="ECO:0000259" key="12">
    <source>
        <dbReference type="Pfam" id="PF03908"/>
    </source>
</evidence>
<dbReference type="Proteomes" id="UP000030680">
    <property type="component" value="Unassembled WGS sequence"/>
</dbReference>
<dbReference type="GO" id="GO:0005789">
    <property type="term" value="C:endoplasmic reticulum membrane"/>
    <property type="evidence" value="ECO:0007669"/>
    <property type="project" value="UniProtKB-SubCell"/>
</dbReference>
<dbReference type="GO" id="GO:0006890">
    <property type="term" value="P:retrograde vesicle-mediated transport, Golgi to endoplasmic reticulum"/>
    <property type="evidence" value="ECO:0007669"/>
    <property type="project" value="InterPro"/>
</dbReference>
<feature type="domain" description="Sec20 C-terminal" evidence="12">
    <location>
        <begin position="130"/>
        <end position="218"/>
    </location>
</feature>
<dbReference type="GeneID" id="17088880"/>
<feature type="coiled-coil region" evidence="10">
    <location>
        <begin position="42"/>
        <end position="89"/>
    </location>
</feature>
<dbReference type="OrthoDB" id="10772at2759"/>
<feature type="transmembrane region" description="Helical" evidence="11">
    <location>
        <begin position="196"/>
        <end position="215"/>
    </location>
</feature>
<sequence length="502" mass="59742">MQFVNRIETLQTECQQRQEKLKDTGYLVEENEELLQLNLSDLKQLQEAIEQLELFIAEEEDEALRHKWIQLVEAKKEKLQQLQKQHRIDLLRWKQWKEQHQRQLLLEEQRLRRRRPHNTSEEERPDDWNTKIQSSLQNTKQILNSQVLVTNSNLDRIRKDERLLRETQSQQQNYSEHIQQGTQQLRSITKKSRQSHWKLILSFVLFLLVCALIVYQRLEHSSWFGVARGTRIMKRTVLVTFQGLYIGLQYLWNLSVHVVYYIWELTQFLWVAWQKEPKWEESLQHTITQNFSRSDIEQWKDEDSEKNHSVVFPTSFISVTLSVDNPWNSLSSADDCSVSEDVVDVMNDESVEHQESVGVSRNDWNETFSNEWQEKEEEIELSKNLDEEQETNAFENMDNYSDITEQQVFTIYQTPNRNEILQVSEWVEDADGLEENNQDANALNLSKETDQFCLNGNIHEEDISLGIEENGVDENIIMEMHESEEFSENYVSQEDVLDENLE</sequence>
<reference evidence="14" key="1">
    <citation type="journal article" date="2013" name="Science">
        <title>Gene transfer from bacteria and archaea facilitated evolution of an extremophilic eukaryote.</title>
        <authorList>
            <person name="Schonknecht G."/>
            <person name="Chen W.H."/>
            <person name="Ternes C.M."/>
            <person name="Barbier G.G."/>
            <person name="Shrestha R.P."/>
            <person name="Stanke M."/>
            <person name="Brautigam A."/>
            <person name="Baker B.J."/>
            <person name="Banfield J.F."/>
            <person name="Garavito R.M."/>
            <person name="Carr K."/>
            <person name="Wilkerson C."/>
            <person name="Rensing S.A."/>
            <person name="Gagneul D."/>
            <person name="Dickenson N.E."/>
            <person name="Oesterhelt C."/>
            <person name="Lercher M.J."/>
            <person name="Weber A.P."/>
        </authorList>
    </citation>
    <scope>NUCLEOTIDE SEQUENCE [LARGE SCALE GENOMIC DNA]</scope>
    <source>
        <strain evidence="14">074W</strain>
    </source>
</reference>
<organism evidence="13 14">
    <name type="scientific">Galdieria sulphuraria</name>
    <name type="common">Red alga</name>
    <dbReference type="NCBI Taxonomy" id="130081"/>
    <lineage>
        <taxon>Eukaryota</taxon>
        <taxon>Rhodophyta</taxon>
        <taxon>Bangiophyceae</taxon>
        <taxon>Galdieriales</taxon>
        <taxon>Galdieriaceae</taxon>
        <taxon>Galdieria</taxon>
    </lineage>
</organism>
<evidence type="ECO:0000256" key="4">
    <source>
        <dbReference type="ARBA" id="ARBA00022824"/>
    </source>
</evidence>
<gene>
    <name evidence="13" type="ORF">Gasu_25090</name>
</gene>
<evidence type="ECO:0000256" key="6">
    <source>
        <dbReference type="ARBA" id="ARBA00022989"/>
    </source>
</evidence>
<evidence type="ECO:0000256" key="1">
    <source>
        <dbReference type="ARBA" id="ARBA00004163"/>
    </source>
</evidence>
<dbReference type="InterPro" id="IPR005606">
    <property type="entry name" value="Sec20"/>
</dbReference>